<dbReference type="OrthoDB" id="16820at2759"/>
<dbReference type="PROSITE" id="PS51819">
    <property type="entry name" value="VOC"/>
    <property type="match status" value="1"/>
</dbReference>
<dbReference type="AlphaFoldDB" id="A0A9P9JZU9"/>
<dbReference type="InterPro" id="IPR037523">
    <property type="entry name" value="VOC_core"/>
</dbReference>
<evidence type="ECO:0000259" key="1">
    <source>
        <dbReference type="PROSITE" id="PS51819"/>
    </source>
</evidence>
<dbReference type="SUPFAM" id="SSF51735">
    <property type="entry name" value="NAD(P)-binding Rossmann-fold domains"/>
    <property type="match status" value="1"/>
</dbReference>
<feature type="domain" description="VOC" evidence="1">
    <location>
        <begin position="331"/>
        <end position="469"/>
    </location>
</feature>
<dbReference type="InterPro" id="IPR029068">
    <property type="entry name" value="Glyas_Bleomycin-R_OHBP_Dase"/>
</dbReference>
<dbReference type="Proteomes" id="UP000720189">
    <property type="component" value="Unassembled WGS sequence"/>
</dbReference>
<dbReference type="SUPFAM" id="SSF54593">
    <property type="entry name" value="Glyoxalase/Bleomycin resistance protein/Dihydroxybiphenyl dioxygenase"/>
    <property type="match status" value="1"/>
</dbReference>
<sequence length="495" mass="53000">MPGISNMPLTEKSVTTISAAESLGGDPTKDTNHGSNSPYGFYIDNKGIDCDVIERLRHQVVDSARTSDEDHLADFLGVSDGDVFVPCAQRYVLGPETIPALVDGTFAEVPRGARFILAGANNVFCQSEAKDKILAELDAAGIFMLPEWVSNSGTANLFMRACSGLALEGYGAPTLEACANDSRAFVNSLFTNVASSADATALWIACENLAGFRRQFGAVNLLGIKKMSHLTLTTPNVPRAIETITKVYGASVSPDGSLHQLPGAGDPTLSINQAPEGAGPTDIGLSVQFCVYNLERARSVLSSESISFEEIKSKDSSPEHVLSLIDGSTGQIDHYAAIMPGSTAARIFHEYMLGFTPVRTFTVRAGATAESDDGLMHVMGLPSDASRVMVLTEGLTQESVFYKLMESHHGPYLHHMALQVDNVDLVFDEVRRKGWETTAEEPSFDLATGLRHFFLKEEETGCILEFIGRKAENAGAYGSGSSEFGIGNIVALLGL</sequence>
<dbReference type="EMBL" id="JAGMUX010000017">
    <property type="protein sequence ID" value="KAH7234974.1"/>
    <property type="molecule type" value="Genomic_DNA"/>
</dbReference>
<keyword evidence="3" id="KW-1185">Reference proteome</keyword>
<protein>
    <recommendedName>
        <fullName evidence="1">VOC domain-containing protein</fullName>
    </recommendedName>
</protein>
<dbReference type="Gene3D" id="3.10.180.10">
    <property type="entry name" value="2,3-Dihydroxybiphenyl 1,2-Dioxygenase, domain 1"/>
    <property type="match status" value="1"/>
</dbReference>
<dbReference type="GeneID" id="70230081"/>
<reference evidence="2" key="1">
    <citation type="journal article" date="2021" name="Nat. Commun.">
        <title>Genetic determinants of endophytism in the Arabidopsis root mycobiome.</title>
        <authorList>
            <person name="Mesny F."/>
            <person name="Miyauchi S."/>
            <person name="Thiergart T."/>
            <person name="Pickel B."/>
            <person name="Atanasova L."/>
            <person name="Karlsson M."/>
            <person name="Huettel B."/>
            <person name="Barry K.W."/>
            <person name="Haridas S."/>
            <person name="Chen C."/>
            <person name="Bauer D."/>
            <person name="Andreopoulos W."/>
            <person name="Pangilinan J."/>
            <person name="LaButti K."/>
            <person name="Riley R."/>
            <person name="Lipzen A."/>
            <person name="Clum A."/>
            <person name="Drula E."/>
            <person name="Henrissat B."/>
            <person name="Kohler A."/>
            <person name="Grigoriev I.V."/>
            <person name="Martin F.M."/>
            <person name="Hacquard S."/>
        </authorList>
    </citation>
    <scope>NUCLEOTIDE SEQUENCE</scope>
    <source>
        <strain evidence="2">MPI-CAGE-AT-0023</strain>
    </source>
</reference>
<gene>
    <name evidence="2" type="ORF">BKA55DRAFT_695154</name>
</gene>
<evidence type="ECO:0000313" key="3">
    <source>
        <dbReference type="Proteomes" id="UP000720189"/>
    </source>
</evidence>
<comment type="caution">
    <text evidence="2">The sequence shown here is derived from an EMBL/GenBank/DDBJ whole genome shotgun (WGS) entry which is preliminary data.</text>
</comment>
<dbReference type="RefSeq" id="XP_046044739.1">
    <property type="nucleotide sequence ID" value="XM_046200127.1"/>
</dbReference>
<organism evidence="2 3">
    <name type="scientific">Fusarium redolens</name>
    <dbReference type="NCBI Taxonomy" id="48865"/>
    <lineage>
        <taxon>Eukaryota</taxon>
        <taxon>Fungi</taxon>
        <taxon>Dikarya</taxon>
        <taxon>Ascomycota</taxon>
        <taxon>Pezizomycotina</taxon>
        <taxon>Sordariomycetes</taxon>
        <taxon>Hypocreomycetidae</taxon>
        <taxon>Hypocreales</taxon>
        <taxon>Nectriaceae</taxon>
        <taxon>Fusarium</taxon>
        <taxon>Fusarium redolens species complex</taxon>
    </lineage>
</organism>
<name>A0A9P9JZU9_FUSRE</name>
<dbReference type="Gene3D" id="3.40.50.720">
    <property type="entry name" value="NAD(P)-binding Rossmann-like Domain"/>
    <property type="match status" value="1"/>
</dbReference>
<evidence type="ECO:0000313" key="2">
    <source>
        <dbReference type="EMBL" id="KAH7234974.1"/>
    </source>
</evidence>
<dbReference type="InterPro" id="IPR036291">
    <property type="entry name" value="NAD(P)-bd_dom_sf"/>
</dbReference>
<proteinExistence type="predicted"/>
<accession>A0A9P9JZU9</accession>